<dbReference type="PROSITE" id="PS51857">
    <property type="entry name" value="CSD_2"/>
    <property type="match status" value="1"/>
</dbReference>
<dbReference type="InterPro" id="IPR052069">
    <property type="entry name" value="Ca-reg_mRNA-binding_domain"/>
</dbReference>
<reference evidence="5 6" key="1">
    <citation type="submission" date="2018-12" db="EMBL/GenBank/DDBJ databases">
        <title>Genome sequencing of Eikenella corrodens KCOM 3110 (= JS217).</title>
        <authorList>
            <person name="Koo J.-K."/>
            <person name="Park S.-N."/>
            <person name="Lim Y.K."/>
        </authorList>
    </citation>
    <scope>NUCLEOTIDE SEQUENCE [LARGE SCALE GENOMIC DNA]</scope>
    <source>
        <strain evidence="5 6">KCOM 3110</strain>
    </source>
</reference>
<keyword evidence="3" id="KW-0472">Membrane</keyword>
<evidence type="ECO:0000256" key="3">
    <source>
        <dbReference type="SAM" id="Phobius"/>
    </source>
</evidence>
<accession>A0A3S9SKD0</accession>
<keyword evidence="3" id="KW-0812">Transmembrane</keyword>
<dbReference type="Gene3D" id="2.40.50.140">
    <property type="entry name" value="Nucleic acid-binding proteins"/>
    <property type="match status" value="1"/>
</dbReference>
<dbReference type="OrthoDB" id="72963at2"/>
<dbReference type="InterPro" id="IPR002059">
    <property type="entry name" value="CSP_DNA-bd"/>
</dbReference>
<dbReference type="SMART" id="SM00357">
    <property type="entry name" value="CSP"/>
    <property type="match status" value="1"/>
</dbReference>
<dbReference type="GO" id="GO:0005829">
    <property type="term" value="C:cytosol"/>
    <property type="evidence" value="ECO:0007669"/>
    <property type="project" value="UniProtKB-ARBA"/>
</dbReference>
<evidence type="ECO:0000313" key="5">
    <source>
        <dbReference type="EMBL" id="AZR59977.1"/>
    </source>
</evidence>
<dbReference type="PANTHER" id="PTHR12962">
    <property type="entry name" value="CALCIUM-REGULATED HEAT STABLE PROTEIN CRHSP-24-RELATED"/>
    <property type="match status" value="1"/>
</dbReference>
<evidence type="ECO:0000256" key="2">
    <source>
        <dbReference type="SAM" id="MobiDB-lite"/>
    </source>
</evidence>
<evidence type="ECO:0000313" key="6">
    <source>
        <dbReference type="Proteomes" id="UP000282435"/>
    </source>
</evidence>
<dbReference type="InterPro" id="IPR011129">
    <property type="entry name" value="CSD"/>
</dbReference>
<dbReference type="AlphaFoldDB" id="A0A3S9SKD0"/>
<dbReference type="GO" id="GO:0003730">
    <property type="term" value="F:mRNA 3'-UTR binding"/>
    <property type="evidence" value="ECO:0007669"/>
    <property type="project" value="TreeGrafter"/>
</dbReference>
<dbReference type="InterPro" id="IPR012340">
    <property type="entry name" value="NA-bd_OB-fold"/>
</dbReference>
<sequence>MPISTLNAQYLFSGSLHIKLHCSPNRDLTYWCGCSARLANRRFTLPIFPVFRQPICKPPPAGFSDGLKQTIRFSAKPNHSFDKQNQRNTMKGKIVQWHDEKGYGFIQIEDSNRKIFCHISDFAQRQPRPQEGEAVSFDVVSNEQGKFAAKRIRYIGRTAPDKSHARRRQTTHDRHGENRSSLGSLLASGLTLAFLGFIGYQIYQFAAAKFTSKQPNTPKAAPFAATSNASKYRAATAERIVRK</sequence>
<proteinExistence type="predicted"/>
<evidence type="ECO:0000256" key="1">
    <source>
        <dbReference type="ARBA" id="ARBA00022553"/>
    </source>
</evidence>
<protein>
    <submittedName>
        <fullName evidence="5">Cold shock domain-containing protein</fullName>
    </submittedName>
</protein>
<feature type="domain" description="CSD" evidence="4">
    <location>
        <begin position="89"/>
        <end position="154"/>
    </location>
</feature>
<dbReference type="PANTHER" id="PTHR12962:SF1">
    <property type="entry name" value="COLD SHOCK DOMAIN-CONTAINING PROTEIN CG9705"/>
    <property type="match status" value="1"/>
</dbReference>
<name>A0A3S9SKD0_EIKCO</name>
<dbReference type="SUPFAM" id="SSF50249">
    <property type="entry name" value="Nucleic acid-binding proteins"/>
    <property type="match status" value="1"/>
</dbReference>
<evidence type="ECO:0000259" key="4">
    <source>
        <dbReference type="PROSITE" id="PS51857"/>
    </source>
</evidence>
<organism evidence="5 6">
    <name type="scientific">Eikenella corrodens</name>
    <dbReference type="NCBI Taxonomy" id="539"/>
    <lineage>
        <taxon>Bacteria</taxon>
        <taxon>Pseudomonadati</taxon>
        <taxon>Pseudomonadota</taxon>
        <taxon>Betaproteobacteria</taxon>
        <taxon>Neisseriales</taxon>
        <taxon>Neisseriaceae</taxon>
        <taxon>Eikenella</taxon>
    </lineage>
</organism>
<dbReference type="Proteomes" id="UP000282435">
    <property type="component" value="Chromosome"/>
</dbReference>
<gene>
    <name evidence="5" type="ORF">ELB75_08035</name>
</gene>
<feature type="region of interest" description="Disordered" evidence="2">
    <location>
        <begin position="159"/>
        <end position="181"/>
    </location>
</feature>
<dbReference type="EMBL" id="CP034670">
    <property type="protein sequence ID" value="AZR59977.1"/>
    <property type="molecule type" value="Genomic_DNA"/>
</dbReference>
<dbReference type="GO" id="GO:0043488">
    <property type="term" value="P:regulation of mRNA stability"/>
    <property type="evidence" value="ECO:0007669"/>
    <property type="project" value="TreeGrafter"/>
</dbReference>
<dbReference type="Pfam" id="PF00313">
    <property type="entry name" value="CSD"/>
    <property type="match status" value="1"/>
</dbReference>
<dbReference type="CDD" id="cd04458">
    <property type="entry name" value="CSP_CDS"/>
    <property type="match status" value="1"/>
</dbReference>
<keyword evidence="3" id="KW-1133">Transmembrane helix</keyword>
<feature type="transmembrane region" description="Helical" evidence="3">
    <location>
        <begin position="182"/>
        <end position="203"/>
    </location>
</feature>
<keyword evidence="1" id="KW-0597">Phosphoprotein</keyword>